<evidence type="ECO:0000313" key="2">
    <source>
        <dbReference type="Proteomes" id="UP001458880"/>
    </source>
</evidence>
<name>A0AAW1IXH2_POPJA</name>
<dbReference type="Proteomes" id="UP001458880">
    <property type="component" value="Unassembled WGS sequence"/>
</dbReference>
<dbReference type="EMBL" id="JASPKY010000503">
    <property type="protein sequence ID" value="KAK9694731.1"/>
    <property type="molecule type" value="Genomic_DNA"/>
</dbReference>
<comment type="caution">
    <text evidence="1">The sequence shown here is derived from an EMBL/GenBank/DDBJ whole genome shotgun (WGS) entry which is preliminary data.</text>
</comment>
<dbReference type="AlphaFoldDB" id="A0AAW1IXH2"/>
<accession>A0AAW1IXH2</accession>
<protein>
    <submittedName>
        <fullName evidence="1">Uncharacterized protein</fullName>
    </submittedName>
</protein>
<proteinExistence type="predicted"/>
<sequence>MYTKGRPKPFIFFVSNPTYLHKILPKTRLCGAQKYATFRFAKAAIIIRMVTPVLYNTTMFSNFNILRDDKGNIGILQNISDTYFKLNTPWIKSHVHYSINEWTKMYTQNILQE</sequence>
<gene>
    <name evidence="1" type="ORF">QE152_g33326</name>
</gene>
<organism evidence="1 2">
    <name type="scientific">Popillia japonica</name>
    <name type="common">Japanese beetle</name>
    <dbReference type="NCBI Taxonomy" id="7064"/>
    <lineage>
        <taxon>Eukaryota</taxon>
        <taxon>Metazoa</taxon>
        <taxon>Ecdysozoa</taxon>
        <taxon>Arthropoda</taxon>
        <taxon>Hexapoda</taxon>
        <taxon>Insecta</taxon>
        <taxon>Pterygota</taxon>
        <taxon>Neoptera</taxon>
        <taxon>Endopterygota</taxon>
        <taxon>Coleoptera</taxon>
        <taxon>Polyphaga</taxon>
        <taxon>Scarabaeiformia</taxon>
        <taxon>Scarabaeidae</taxon>
        <taxon>Rutelinae</taxon>
        <taxon>Popillia</taxon>
    </lineage>
</organism>
<keyword evidence="2" id="KW-1185">Reference proteome</keyword>
<reference evidence="1 2" key="1">
    <citation type="journal article" date="2024" name="BMC Genomics">
        <title>De novo assembly and annotation of Popillia japonica's genome with initial clues to its potential as an invasive pest.</title>
        <authorList>
            <person name="Cucini C."/>
            <person name="Boschi S."/>
            <person name="Funari R."/>
            <person name="Cardaioli E."/>
            <person name="Iannotti N."/>
            <person name="Marturano G."/>
            <person name="Paoli F."/>
            <person name="Bruttini M."/>
            <person name="Carapelli A."/>
            <person name="Frati F."/>
            <person name="Nardi F."/>
        </authorList>
    </citation>
    <scope>NUCLEOTIDE SEQUENCE [LARGE SCALE GENOMIC DNA]</scope>
    <source>
        <strain evidence="1">DMR45628</strain>
    </source>
</reference>
<evidence type="ECO:0000313" key="1">
    <source>
        <dbReference type="EMBL" id="KAK9694731.1"/>
    </source>
</evidence>